<proteinExistence type="predicted"/>
<accession>A0ABW5NG09</accession>
<sequence length="275" mass="32169">MAEELRKYDSFDYALFVRPDMFPLSFVESVREKTACMSAYQWDGLSRYNEVNLYIEKFDRFFVFDETDLSDNLLPLTNFCAGSLYPSVSGSNEIEKSAFFLSSYDPARFRQSIELKRLLEMHKIKCEFIFVSSKRNKKQDKEIQINGFGVLRKEISYLENIRNVVNADIIIDICVEGHQGLSFRVFESLSLSKKLITTNSSIKQYDFYHPNNIFVWDGSNAKDLSDFLEKPIFVVQSQIRNKYTFLNWIKYVFDFGSYKEINLPKNVQSQINAGK</sequence>
<evidence type="ECO:0000313" key="1">
    <source>
        <dbReference type="EMBL" id="MFD2598101.1"/>
    </source>
</evidence>
<comment type="caution">
    <text evidence="1">The sequence shown here is derived from an EMBL/GenBank/DDBJ whole genome shotgun (WGS) entry which is preliminary data.</text>
</comment>
<protein>
    <recommendedName>
        <fullName evidence="3">Glycosyltransferase family 1 protein</fullName>
    </recommendedName>
</protein>
<gene>
    <name evidence="1" type="ORF">ACFSQ3_03970</name>
</gene>
<dbReference type="Proteomes" id="UP001597393">
    <property type="component" value="Unassembled WGS sequence"/>
</dbReference>
<reference evidence="2" key="1">
    <citation type="journal article" date="2019" name="Int. J. Syst. Evol. Microbiol.">
        <title>The Global Catalogue of Microorganisms (GCM) 10K type strain sequencing project: providing services to taxonomists for standard genome sequencing and annotation.</title>
        <authorList>
            <consortium name="The Broad Institute Genomics Platform"/>
            <consortium name="The Broad Institute Genome Sequencing Center for Infectious Disease"/>
            <person name="Wu L."/>
            <person name="Ma J."/>
        </authorList>
    </citation>
    <scope>NUCLEOTIDE SEQUENCE [LARGE SCALE GENOMIC DNA]</scope>
    <source>
        <strain evidence="2">KCTC 42248</strain>
    </source>
</reference>
<organism evidence="1 2">
    <name type="scientific">Sphingobacterium corticis</name>
    <dbReference type="NCBI Taxonomy" id="1812823"/>
    <lineage>
        <taxon>Bacteria</taxon>
        <taxon>Pseudomonadati</taxon>
        <taxon>Bacteroidota</taxon>
        <taxon>Sphingobacteriia</taxon>
        <taxon>Sphingobacteriales</taxon>
        <taxon>Sphingobacteriaceae</taxon>
        <taxon>Sphingobacterium</taxon>
    </lineage>
</organism>
<dbReference type="EMBL" id="JBHUMA010000004">
    <property type="protein sequence ID" value="MFD2598101.1"/>
    <property type="molecule type" value="Genomic_DNA"/>
</dbReference>
<evidence type="ECO:0008006" key="3">
    <source>
        <dbReference type="Google" id="ProtNLM"/>
    </source>
</evidence>
<keyword evidence="2" id="KW-1185">Reference proteome</keyword>
<evidence type="ECO:0000313" key="2">
    <source>
        <dbReference type="Proteomes" id="UP001597393"/>
    </source>
</evidence>
<name>A0ABW5NG09_9SPHI</name>
<dbReference type="RefSeq" id="WP_380867705.1">
    <property type="nucleotide sequence ID" value="NZ_JBHUMA010000004.1"/>
</dbReference>